<dbReference type="InterPro" id="IPR036397">
    <property type="entry name" value="RNaseH_sf"/>
</dbReference>
<evidence type="ECO:0000313" key="2">
    <source>
        <dbReference type="EMBL" id="MCH99743.1"/>
    </source>
</evidence>
<dbReference type="Proteomes" id="UP000265520">
    <property type="component" value="Unassembled WGS sequence"/>
</dbReference>
<comment type="caution">
    <text evidence="2">The sequence shown here is derived from an EMBL/GenBank/DDBJ whole genome shotgun (WGS) entry which is preliminary data.</text>
</comment>
<keyword evidence="2" id="KW-0808">Transferase</keyword>
<dbReference type="SUPFAM" id="SSF53098">
    <property type="entry name" value="Ribonuclease H-like"/>
    <property type="match status" value="1"/>
</dbReference>
<proteinExistence type="predicted"/>
<dbReference type="InterPro" id="IPR053151">
    <property type="entry name" value="RNase_H-like"/>
</dbReference>
<keyword evidence="3" id="KW-1185">Reference proteome</keyword>
<dbReference type="Pfam" id="PF13456">
    <property type="entry name" value="RVT_3"/>
    <property type="match status" value="1"/>
</dbReference>
<dbReference type="Gene3D" id="3.30.420.10">
    <property type="entry name" value="Ribonuclease H-like superfamily/Ribonuclease H"/>
    <property type="match status" value="1"/>
</dbReference>
<dbReference type="PANTHER" id="PTHR47723:SF19">
    <property type="entry name" value="POLYNUCLEOTIDYL TRANSFERASE, RIBONUCLEASE H-LIKE SUPERFAMILY PROTEIN"/>
    <property type="match status" value="1"/>
</dbReference>
<sequence length="93" mass="10314">MVELGSNVACGGILRDSNGCFLVVFATRLHHVSVLEAELWGIYHGLKLSWERGFRKIRVYSVSLIAVKLRKDGCPPYSSFMYPCGKCASDSSE</sequence>
<dbReference type="GO" id="GO:0003964">
    <property type="term" value="F:RNA-directed DNA polymerase activity"/>
    <property type="evidence" value="ECO:0007669"/>
    <property type="project" value="UniProtKB-KW"/>
</dbReference>
<dbReference type="EMBL" id="LXQA010041181">
    <property type="protein sequence ID" value="MCH99743.1"/>
    <property type="molecule type" value="Genomic_DNA"/>
</dbReference>
<keyword evidence="2" id="KW-0695">RNA-directed DNA polymerase</keyword>
<organism evidence="2 3">
    <name type="scientific">Trifolium medium</name>
    <dbReference type="NCBI Taxonomy" id="97028"/>
    <lineage>
        <taxon>Eukaryota</taxon>
        <taxon>Viridiplantae</taxon>
        <taxon>Streptophyta</taxon>
        <taxon>Embryophyta</taxon>
        <taxon>Tracheophyta</taxon>
        <taxon>Spermatophyta</taxon>
        <taxon>Magnoliopsida</taxon>
        <taxon>eudicotyledons</taxon>
        <taxon>Gunneridae</taxon>
        <taxon>Pentapetalae</taxon>
        <taxon>rosids</taxon>
        <taxon>fabids</taxon>
        <taxon>Fabales</taxon>
        <taxon>Fabaceae</taxon>
        <taxon>Papilionoideae</taxon>
        <taxon>50 kb inversion clade</taxon>
        <taxon>NPAAA clade</taxon>
        <taxon>Hologalegina</taxon>
        <taxon>IRL clade</taxon>
        <taxon>Trifolieae</taxon>
        <taxon>Trifolium</taxon>
    </lineage>
</organism>
<evidence type="ECO:0000313" key="3">
    <source>
        <dbReference type="Proteomes" id="UP000265520"/>
    </source>
</evidence>
<dbReference type="InterPro" id="IPR012337">
    <property type="entry name" value="RNaseH-like_sf"/>
</dbReference>
<name>A0A392NK35_9FABA</name>
<dbReference type="PANTHER" id="PTHR47723">
    <property type="entry name" value="OS05G0353850 PROTEIN"/>
    <property type="match status" value="1"/>
</dbReference>
<dbReference type="InterPro" id="IPR044730">
    <property type="entry name" value="RNase_H-like_dom_plant"/>
</dbReference>
<dbReference type="GO" id="GO:0004523">
    <property type="term" value="F:RNA-DNA hybrid ribonuclease activity"/>
    <property type="evidence" value="ECO:0007669"/>
    <property type="project" value="InterPro"/>
</dbReference>
<dbReference type="InterPro" id="IPR002156">
    <property type="entry name" value="RNaseH_domain"/>
</dbReference>
<feature type="domain" description="RNase H type-1" evidence="1">
    <location>
        <begin position="9"/>
        <end position="69"/>
    </location>
</feature>
<evidence type="ECO:0000259" key="1">
    <source>
        <dbReference type="Pfam" id="PF13456"/>
    </source>
</evidence>
<keyword evidence="2" id="KW-0548">Nucleotidyltransferase</keyword>
<accession>A0A392NK35</accession>
<reference evidence="2 3" key="1">
    <citation type="journal article" date="2018" name="Front. Plant Sci.">
        <title>Red Clover (Trifolium pratense) and Zigzag Clover (T. medium) - A Picture of Genomic Similarities and Differences.</title>
        <authorList>
            <person name="Dluhosova J."/>
            <person name="Istvanek J."/>
            <person name="Nedelnik J."/>
            <person name="Repkova J."/>
        </authorList>
    </citation>
    <scope>NUCLEOTIDE SEQUENCE [LARGE SCALE GENOMIC DNA]</scope>
    <source>
        <strain evidence="3">cv. 10/8</strain>
        <tissue evidence="2">Leaf</tissue>
    </source>
</reference>
<protein>
    <submittedName>
        <fullName evidence="2">Putative non-LTR retroelement reverse transcriptase</fullName>
    </submittedName>
</protein>
<dbReference type="AlphaFoldDB" id="A0A392NK35"/>
<dbReference type="GO" id="GO:0003676">
    <property type="term" value="F:nucleic acid binding"/>
    <property type="evidence" value="ECO:0007669"/>
    <property type="project" value="InterPro"/>
</dbReference>
<dbReference type="CDD" id="cd06222">
    <property type="entry name" value="RNase_H_like"/>
    <property type="match status" value="1"/>
</dbReference>